<dbReference type="AlphaFoldDB" id="A0A5E7QGL1"/>
<evidence type="ECO:0000259" key="1">
    <source>
        <dbReference type="Pfam" id="PF11726"/>
    </source>
</evidence>
<dbReference type="EMBL" id="CABVIK010000034">
    <property type="protein sequence ID" value="VVP61336.1"/>
    <property type="molecule type" value="Genomic_DNA"/>
</dbReference>
<reference evidence="2 3" key="1">
    <citation type="submission" date="2019-09" db="EMBL/GenBank/DDBJ databases">
        <authorList>
            <person name="Chandra G."/>
            <person name="Truman W A."/>
        </authorList>
    </citation>
    <scope>NUCLEOTIDE SEQUENCE [LARGE SCALE GENOMIC DNA]</scope>
    <source>
        <strain evidence="2">PS870</strain>
    </source>
</reference>
<name>A0A5E7QGL1_PSEFL</name>
<evidence type="ECO:0000313" key="2">
    <source>
        <dbReference type="EMBL" id="VVP61336.1"/>
    </source>
</evidence>
<accession>A0A5E7QGL1</accession>
<dbReference type="InterPro" id="IPR057271">
    <property type="entry name" value="YagK_YfjJ_C"/>
</dbReference>
<sequence>MNTTRPKRLPDNPNLHYWYEDSYDGYQLMVNKGPFIEECLEKLYQTLHHALADYSRVFAFRFDLRLPFGQTLPDDAMTNKVLHRFKSSFDAQIENSRKCARKRNRAAHDTCVRYFWVREVGGRGRPHYHCIVFLNGHAYRSLGSIESECINMHRRLQVAWARALRLPVADVRRTVHIPKKAIFRLTRRDYFGHDRFMYRSSYLCKAATKSYVNGQHGFGGSRC</sequence>
<proteinExistence type="predicted"/>
<feature type="domain" description="YagK/YfjJ C-terminal" evidence="1">
    <location>
        <begin position="52"/>
        <end position="221"/>
    </location>
</feature>
<dbReference type="Proteomes" id="UP000349468">
    <property type="component" value="Unassembled WGS sequence"/>
</dbReference>
<organism evidence="2 3">
    <name type="scientific">Pseudomonas fluorescens</name>
    <dbReference type="NCBI Taxonomy" id="294"/>
    <lineage>
        <taxon>Bacteria</taxon>
        <taxon>Pseudomonadati</taxon>
        <taxon>Pseudomonadota</taxon>
        <taxon>Gammaproteobacteria</taxon>
        <taxon>Pseudomonadales</taxon>
        <taxon>Pseudomonadaceae</taxon>
        <taxon>Pseudomonas</taxon>
    </lineage>
</organism>
<evidence type="ECO:0000313" key="3">
    <source>
        <dbReference type="Proteomes" id="UP000349468"/>
    </source>
</evidence>
<dbReference type="Pfam" id="PF11726">
    <property type="entry name" value="YagK_YfjJ_C"/>
    <property type="match status" value="1"/>
</dbReference>
<gene>
    <name evidence="2" type="ORF">PS870_06319</name>
</gene>
<protein>
    <recommendedName>
        <fullName evidence="1">YagK/YfjJ C-terminal domain-containing protein</fullName>
    </recommendedName>
</protein>